<feature type="transmembrane region" description="Helical" evidence="1">
    <location>
        <begin position="28"/>
        <end position="48"/>
    </location>
</feature>
<comment type="caution">
    <text evidence="2">The sequence shown here is derived from an EMBL/GenBank/DDBJ whole genome shotgun (WGS) entry which is preliminary data.</text>
</comment>
<reference evidence="2" key="1">
    <citation type="submission" date="2022-02" db="EMBL/GenBank/DDBJ databases">
        <title>Atlantic sturgeon de novo genome assembly.</title>
        <authorList>
            <person name="Stock M."/>
            <person name="Klopp C."/>
            <person name="Guiguen Y."/>
            <person name="Cabau C."/>
            <person name="Parinello H."/>
            <person name="Santidrian Yebra-Pimentel E."/>
            <person name="Kuhl H."/>
            <person name="Dirks R.P."/>
            <person name="Guessner J."/>
            <person name="Wuertz S."/>
            <person name="Du K."/>
            <person name="Schartl M."/>
        </authorList>
    </citation>
    <scope>NUCLEOTIDE SEQUENCE</scope>
    <source>
        <strain evidence="2">STURGEONOMICS-FGT-2020</strain>
        <tissue evidence="2">Whole blood</tissue>
    </source>
</reference>
<keyword evidence="1" id="KW-0812">Transmembrane</keyword>
<sequence>INIPGNSRKEDGNERCTTPGNTGPTLTIVVILIVVLLAVLALVAAVVWKKKKQTERYSSLLCFSFSKQQKQATCLTLLFSEFQVEKGNGDGEILYSTPHFLNKKGGQPQNHQSEPCVIYSAVVTQKGK</sequence>
<evidence type="ECO:0000313" key="2">
    <source>
        <dbReference type="EMBL" id="KAK1155268.1"/>
    </source>
</evidence>
<proteinExistence type="predicted"/>
<gene>
    <name evidence="2" type="ORF">AOXY_G27702</name>
</gene>
<name>A0AAD8FTJ6_ACIOX</name>
<protein>
    <submittedName>
        <fullName evidence="2">Uncharacterized protein</fullName>
    </submittedName>
</protein>
<organism evidence="2 3">
    <name type="scientific">Acipenser oxyrinchus oxyrinchus</name>
    <dbReference type="NCBI Taxonomy" id="40147"/>
    <lineage>
        <taxon>Eukaryota</taxon>
        <taxon>Metazoa</taxon>
        <taxon>Chordata</taxon>
        <taxon>Craniata</taxon>
        <taxon>Vertebrata</taxon>
        <taxon>Euteleostomi</taxon>
        <taxon>Actinopterygii</taxon>
        <taxon>Chondrostei</taxon>
        <taxon>Acipenseriformes</taxon>
        <taxon>Acipenseridae</taxon>
        <taxon>Acipenser</taxon>
    </lineage>
</organism>
<keyword evidence="1" id="KW-1133">Transmembrane helix</keyword>
<feature type="non-terminal residue" evidence="2">
    <location>
        <position position="1"/>
    </location>
</feature>
<accession>A0AAD8FTJ6</accession>
<dbReference type="EMBL" id="JAGXEW010000032">
    <property type="protein sequence ID" value="KAK1155268.1"/>
    <property type="molecule type" value="Genomic_DNA"/>
</dbReference>
<keyword evidence="1" id="KW-0472">Membrane</keyword>
<dbReference type="Proteomes" id="UP001230051">
    <property type="component" value="Unassembled WGS sequence"/>
</dbReference>
<evidence type="ECO:0000313" key="3">
    <source>
        <dbReference type="Proteomes" id="UP001230051"/>
    </source>
</evidence>
<keyword evidence="3" id="KW-1185">Reference proteome</keyword>
<evidence type="ECO:0000256" key="1">
    <source>
        <dbReference type="SAM" id="Phobius"/>
    </source>
</evidence>
<dbReference type="AlphaFoldDB" id="A0AAD8FTJ6"/>